<evidence type="ECO:0000256" key="2">
    <source>
        <dbReference type="ARBA" id="ARBA00023134"/>
    </source>
</evidence>
<evidence type="ECO:0000256" key="4">
    <source>
        <dbReference type="PIRSR" id="PIRSR606689-2"/>
    </source>
</evidence>
<feature type="binding site" evidence="3">
    <location>
        <begin position="17"/>
        <end position="24"/>
    </location>
    <ligand>
        <name>GTP</name>
        <dbReference type="ChEBI" id="CHEBI:37565"/>
    </ligand>
</feature>
<dbReference type="Proteomes" id="UP001295684">
    <property type="component" value="Unassembled WGS sequence"/>
</dbReference>
<dbReference type="AlphaFoldDB" id="A0AAD2D1W0"/>
<dbReference type="SUPFAM" id="SSF52540">
    <property type="entry name" value="P-loop containing nucleoside triphosphate hydrolases"/>
    <property type="match status" value="1"/>
</dbReference>
<keyword evidence="1 3" id="KW-0547">Nucleotide-binding</keyword>
<proteinExistence type="predicted"/>
<evidence type="ECO:0000256" key="1">
    <source>
        <dbReference type="ARBA" id="ARBA00022741"/>
    </source>
</evidence>
<keyword evidence="6" id="KW-1185">Reference proteome</keyword>
<feature type="binding site" evidence="4">
    <location>
        <position position="51"/>
    </location>
    <ligand>
        <name>Mg(2+)</name>
        <dbReference type="ChEBI" id="CHEBI:18420"/>
    </ligand>
</feature>
<dbReference type="EMBL" id="CAMPGE010018533">
    <property type="protein sequence ID" value="CAI2376942.1"/>
    <property type="molecule type" value="Genomic_DNA"/>
</dbReference>
<dbReference type="Pfam" id="PF00025">
    <property type="entry name" value="Arf"/>
    <property type="match status" value="1"/>
</dbReference>
<protein>
    <submittedName>
        <fullName evidence="5">Uncharacterized protein</fullName>
    </submittedName>
</protein>
<comment type="caution">
    <text evidence="5">The sequence shown here is derived from an EMBL/GenBank/DDBJ whole genome shotgun (WGS) entry which is preliminary data.</text>
</comment>
<feature type="binding site" evidence="4">
    <location>
        <position position="24"/>
    </location>
    <ligand>
        <name>Mg(2+)</name>
        <dbReference type="ChEBI" id="CHEBI:18420"/>
    </ligand>
</feature>
<name>A0AAD2D1W0_EUPCR</name>
<keyword evidence="4" id="KW-0460">Magnesium</keyword>
<evidence type="ECO:0000313" key="6">
    <source>
        <dbReference type="Proteomes" id="UP001295684"/>
    </source>
</evidence>
<reference evidence="5" key="1">
    <citation type="submission" date="2023-07" db="EMBL/GenBank/DDBJ databases">
        <authorList>
            <consortium name="AG Swart"/>
            <person name="Singh M."/>
            <person name="Singh A."/>
            <person name="Seah K."/>
            <person name="Emmerich C."/>
        </authorList>
    </citation>
    <scope>NUCLEOTIDE SEQUENCE</scope>
    <source>
        <strain evidence="5">DP1</strain>
    </source>
</reference>
<evidence type="ECO:0000313" key="5">
    <source>
        <dbReference type="EMBL" id="CAI2376942.1"/>
    </source>
</evidence>
<sequence length="249" mass="29001">MGSCNSQTFGQQVLVIGTKSSGKSFFLKQLQYLITHSERKSTPDLSEFPPSTELYDFCEVVGRRGDKLSFWDLCASETMREYWPHFYRELEFSTVIYFLKVDQESDFEQARADLLFLTSEEELRNAKFSIVAMYPFYCITTDEDEDELKTITQNQRIKNIKAQIVDQVDPDGLFYFPKNMSIYLMHYYNPNIDKLSIKSNAARFNNIEAICDSICEGKQEVIYKEYFGAYESDPVDKGDLKDSQEEVQN</sequence>
<gene>
    <name evidence="5" type="ORF">ECRASSUSDP1_LOCUS18319</name>
</gene>
<organism evidence="5 6">
    <name type="scientific">Euplotes crassus</name>
    <dbReference type="NCBI Taxonomy" id="5936"/>
    <lineage>
        <taxon>Eukaryota</taxon>
        <taxon>Sar</taxon>
        <taxon>Alveolata</taxon>
        <taxon>Ciliophora</taxon>
        <taxon>Intramacronucleata</taxon>
        <taxon>Spirotrichea</taxon>
        <taxon>Hypotrichia</taxon>
        <taxon>Euplotida</taxon>
        <taxon>Euplotidae</taxon>
        <taxon>Moneuplotes</taxon>
    </lineage>
</organism>
<keyword evidence="2 3" id="KW-0342">GTP-binding</keyword>
<accession>A0AAD2D1W0</accession>
<dbReference type="InterPro" id="IPR027417">
    <property type="entry name" value="P-loop_NTPase"/>
</dbReference>
<evidence type="ECO:0000256" key="3">
    <source>
        <dbReference type="PIRSR" id="PIRSR606689-1"/>
    </source>
</evidence>
<dbReference type="InterPro" id="IPR006689">
    <property type="entry name" value="Small_GTPase_ARF/SAR"/>
</dbReference>
<dbReference type="GO" id="GO:0005525">
    <property type="term" value="F:GTP binding"/>
    <property type="evidence" value="ECO:0007669"/>
    <property type="project" value="UniProtKB-KW"/>
</dbReference>
<keyword evidence="4" id="KW-0479">Metal-binding</keyword>
<dbReference type="Gene3D" id="3.40.50.300">
    <property type="entry name" value="P-loop containing nucleotide triphosphate hydrolases"/>
    <property type="match status" value="1"/>
</dbReference>
<dbReference type="GO" id="GO:0046872">
    <property type="term" value="F:metal ion binding"/>
    <property type="evidence" value="ECO:0007669"/>
    <property type="project" value="UniProtKB-KW"/>
</dbReference>
<dbReference type="GO" id="GO:0003924">
    <property type="term" value="F:GTPase activity"/>
    <property type="evidence" value="ECO:0007669"/>
    <property type="project" value="InterPro"/>
</dbReference>